<gene>
    <name evidence="1" type="ORF">QYM36_014634</name>
</gene>
<keyword evidence="2" id="KW-1185">Reference proteome</keyword>
<dbReference type="AlphaFoldDB" id="A0AA88KYD9"/>
<accession>A0AA88KYD9</accession>
<organism evidence="1 2">
    <name type="scientific">Artemia franciscana</name>
    <name type="common">Brine shrimp</name>
    <name type="synonym">Artemia sanfranciscana</name>
    <dbReference type="NCBI Taxonomy" id="6661"/>
    <lineage>
        <taxon>Eukaryota</taxon>
        <taxon>Metazoa</taxon>
        <taxon>Ecdysozoa</taxon>
        <taxon>Arthropoda</taxon>
        <taxon>Crustacea</taxon>
        <taxon>Branchiopoda</taxon>
        <taxon>Anostraca</taxon>
        <taxon>Artemiidae</taxon>
        <taxon>Artemia</taxon>
    </lineage>
</organism>
<dbReference type="EMBL" id="JAVRJZ010000019">
    <property type="protein sequence ID" value="KAK2706649.1"/>
    <property type="molecule type" value="Genomic_DNA"/>
</dbReference>
<protein>
    <submittedName>
        <fullName evidence="1">Uncharacterized protein</fullName>
    </submittedName>
</protein>
<sequence length="233" mass="25779">LKLGFDCLDFKNISPIPCLCTPSFLPEQQNSISPSYHGPPCPKSMPLEPVSDAETARIVNDSRGSSPSGPDRIPIKVVKFILSIKVSALVKCGKQGPVTGPGSSIVPPHFRTKIDIRRQKMASSAVKPPVLPDSRTIRNESKNFQPINIQPFTMMQRCKSTGVNRHHHNKGCFQQYVAKIINIGLIRPKIFIKRNLTEATGMRASSEELPVYENKYPSAPATNSEIQSFEVEK</sequence>
<name>A0AA88KYD9_ARTSF</name>
<feature type="non-terminal residue" evidence="1">
    <location>
        <position position="233"/>
    </location>
</feature>
<evidence type="ECO:0000313" key="1">
    <source>
        <dbReference type="EMBL" id="KAK2706649.1"/>
    </source>
</evidence>
<proteinExistence type="predicted"/>
<comment type="caution">
    <text evidence="1">The sequence shown here is derived from an EMBL/GenBank/DDBJ whole genome shotgun (WGS) entry which is preliminary data.</text>
</comment>
<feature type="non-terminal residue" evidence="1">
    <location>
        <position position="1"/>
    </location>
</feature>
<reference evidence="1" key="1">
    <citation type="submission" date="2023-07" db="EMBL/GenBank/DDBJ databases">
        <title>Chromosome-level genome assembly of Artemia franciscana.</title>
        <authorList>
            <person name="Jo E."/>
        </authorList>
    </citation>
    <scope>NUCLEOTIDE SEQUENCE</scope>
    <source>
        <tissue evidence="1">Whole body</tissue>
    </source>
</reference>
<evidence type="ECO:0000313" key="2">
    <source>
        <dbReference type="Proteomes" id="UP001187531"/>
    </source>
</evidence>
<dbReference type="Proteomes" id="UP001187531">
    <property type="component" value="Unassembled WGS sequence"/>
</dbReference>